<keyword evidence="1" id="KW-0812">Transmembrane</keyword>
<proteinExistence type="predicted"/>
<reference evidence="2" key="2">
    <citation type="journal article" date="2015" name="Data Brief">
        <title>Shoot transcriptome of the giant reed, Arundo donax.</title>
        <authorList>
            <person name="Barrero R.A."/>
            <person name="Guerrero F.D."/>
            <person name="Moolhuijzen P."/>
            <person name="Goolsby J.A."/>
            <person name="Tidwell J."/>
            <person name="Bellgard S.E."/>
            <person name="Bellgard M.I."/>
        </authorList>
    </citation>
    <scope>NUCLEOTIDE SEQUENCE</scope>
    <source>
        <tissue evidence="2">Shoot tissue taken approximately 20 cm above the soil surface</tissue>
    </source>
</reference>
<keyword evidence="1" id="KW-1133">Transmembrane helix</keyword>
<protein>
    <submittedName>
        <fullName evidence="2">Uncharacterized protein</fullName>
    </submittedName>
</protein>
<feature type="transmembrane region" description="Helical" evidence="1">
    <location>
        <begin position="26"/>
        <end position="43"/>
    </location>
</feature>
<reference evidence="2" key="1">
    <citation type="submission" date="2014-09" db="EMBL/GenBank/DDBJ databases">
        <authorList>
            <person name="Magalhaes I.L.F."/>
            <person name="Oliveira U."/>
            <person name="Santos F.R."/>
            <person name="Vidigal T.H.D.A."/>
            <person name="Brescovit A.D."/>
            <person name="Santos A.J."/>
        </authorList>
    </citation>
    <scope>NUCLEOTIDE SEQUENCE</scope>
    <source>
        <tissue evidence="2">Shoot tissue taken approximately 20 cm above the soil surface</tissue>
    </source>
</reference>
<dbReference type="EMBL" id="GBRH01265450">
    <property type="protein sequence ID" value="JAD32445.1"/>
    <property type="molecule type" value="Transcribed_RNA"/>
</dbReference>
<dbReference type="AlphaFoldDB" id="A0A0A8Z6Q5"/>
<evidence type="ECO:0000313" key="2">
    <source>
        <dbReference type="EMBL" id="JAD32445.1"/>
    </source>
</evidence>
<accession>A0A0A8Z6Q5</accession>
<keyword evidence="1" id="KW-0472">Membrane</keyword>
<evidence type="ECO:0000256" key="1">
    <source>
        <dbReference type="SAM" id="Phobius"/>
    </source>
</evidence>
<sequence length="70" mass="7939">MQIMQLGDTSISQFPPISSMACDDNHFMVSSCIFLWAYIHLLLSRCGQFFLKVQTSVTNVSRLLLLLSLQ</sequence>
<organism evidence="2">
    <name type="scientific">Arundo donax</name>
    <name type="common">Giant reed</name>
    <name type="synonym">Donax arundinaceus</name>
    <dbReference type="NCBI Taxonomy" id="35708"/>
    <lineage>
        <taxon>Eukaryota</taxon>
        <taxon>Viridiplantae</taxon>
        <taxon>Streptophyta</taxon>
        <taxon>Embryophyta</taxon>
        <taxon>Tracheophyta</taxon>
        <taxon>Spermatophyta</taxon>
        <taxon>Magnoliopsida</taxon>
        <taxon>Liliopsida</taxon>
        <taxon>Poales</taxon>
        <taxon>Poaceae</taxon>
        <taxon>PACMAD clade</taxon>
        <taxon>Arundinoideae</taxon>
        <taxon>Arundineae</taxon>
        <taxon>Arundo</taxon>
    </lineage>
</organism>
<name>A0A0A8Z6Q5_ARUDO</name>